<dbReference type="EMBL" id="MJBS01000005">
    <property type="protein sequence ID" value="OHF03718.1"/>
    <property type="molecule type" value="Genomic_DNA"/>
</dbReference>
<protein>
    <recommendedName>
        <fullName evidence="2">HNH nuclease domain-containing protein</fullName>
    </recommendedName>
</protein>
<reference evidence="3 4" key="1">
    <citation type="submission" date="2016-09" db="EMBL/GenBank/DDBJ databases">
        <authorList>
            <person name="Capua I."/>
            <person name="De Benedictis P."/>
            <person name="Joannis T."/>
            <person name="Lombin L.H."/>
            <person name="Cattoli G."/>
        </authorList>
    </citation>
    <scope>NUCLEOTIDE SEQUENCE [LARGE SCALE GENOMIC DNA]</scope>
    <source>
        <strain evidence="3 4">IMI 309357</strain>
    </source>
</reference>
<gene>
    <name evidence="3" type="ORF">CORC01_01037</name>
</gene>
<evidence type="ECO:0000313" key="4">
    <source>
        <dbReference type="Proteomes" id="UP000176998"/>
    </source>
</evidence>
<accession>A0A1G4BQW2</accession>
<dbReference type="OrthoDB" id="5416097at2759"/>
<name>A0A1G4BQW2_9PEZI</name>
<feature type="compositionally biased region" description="Basic and acidic residues" evidence="1">
    <location>
        <begin position="558"/>
        <end position="569"/>
    </location>
</feature>
<evidence type="ECO:0000313" key="3">
    <source>
        <dbReference type="EMBL" id="OHF03718.1"/>
    </source>
</evidence>
<feature type="region of interest" description="Disordered" evidence="1">
    <location>
        <begin position="446"/>
        <end position="599"/>
    </location>
</feature>
<dbReference type="GeneID" id="34554203"/>
<evidence type="ECO:0000256" key="1">
    <source>
        <dbReference type="SAM" id="MobiDB-lite"/>
    </source>
</evidence>
<feature type="compositionally biased region" description="Basic residues" evidence="1">
    <location>
        <begin position="495"/>
        <end position="508"/>
    </location>
</feature>
<feature type="compositionally biased region" description="Polar residues" evidence="1">
    <location>
        <begin position="469"/>
        <end position="483"/>
    </location>
</feature>
<dbReference type="InterPro" id="IPR003615">
    <property type="entry name" value="HNH_nuc"/>
</dbReference>
<feature type="region of interest" description="Disordered" evidence="1">
    <location>
        <begin position="274"/>
        <end position="323"/>
    </location>
</feature>
<dbReference type="RefSeq" id="XP_022480854.1">
    <property type="nucleotide sequence ID" value="XM_022612693.1"/>
</dbReference>
<feature type="compositionally biased region" description="Polar residues" evidence="1">
    <location>
        <begin position="573"/>
        <end position="586"/>
    </location>
</feature>
<evidence type="ECO:0000259" key="2">
    <source>
        <dbReference type="Pfam" id="PF13391"/>
    </source>
</evidence>
<comment type="caution">
    <text evidence="3">The sequence shown here is derived from an EMBL/GenBank/DDBJ whole genome shotgun (WGS) entry which is preliminary data.</text>
</comment>
<dbReference type="STRING" id="1209926.A0A1G4BQW2"/>
<feature type="compositionally biased region" description="Polar residues" evidence="1">
    <location>
        <begin position="510"/>
        <end position="521"/>
    </location>
</feature>
<feature type="domain" description="HNH nuclease" evidence="2">
    <location>
        <begin position="178"/>
        <end position="257"/>
    </location>
</feature>
<dbReference type="AlphaFoldDB" id="A0A1G4BQW2"/>
<dbReference type="Proteomes" id="UP000176998">
    <property type="component" value="Unassembled WGS sequence"/>
</dbReference>
<proteinExistence type="predicted"/>
<keyword evidence="4" id="KW-1185">Reference proteome</keyword>
<sequence length="599" mass="67414">MDALFSAVDVEQLKLGLQKLLQRNNSDYTPTFRDTETLTRFFSSNVRRHMCSHTDNEYLGDEGEIDLAERFAIVHETRTTILHHEYTKHLKAKAAALEKLEVWAHLMVLSLPRLREFASKVQNDPEFIFGLHQAFESMNQLLWFLRAPPPKWDKKKTGIIQRKESVRVATLARDHGICVLTGSLNSERCHIVPFWTLNRPSCINAIDAAYTVYGVERMMILQKKLCDEDTNIVDSPSNVITLSRSLHKFWDQGLFGLEPVCHLFEKDKKAAGINEGEADEESGTPGPSTPSKLGVKRSIDRIEKSPSKKTKGQEKEEAKEDIETKEKTIGIRIRFHWLRRTTGVTPDTLPNDMAALRLKWDPRNPSVIVHDVNGRPLDDGHLVDIYDIEDAKAPDLQILQLQWDVFRMHALAGGADPNIYAPDWYYDEDGGKIFEPPPEKIQALQAMEARKASTASPQGSKPVAHLLQPTPSGQDAVNTSNTEMPHAEKPSRIATIKRHASRLLRRRGQNNDSQVSDSAPGSHSPAKLQVGTTVEAGADLDSPSSEKENTYRTFPSSEHPDENLDENRKRPLSTENLNVPSGSGRQMTLALRPREEEDA</sequence>
<feature type="compositionally biased region" description="Basic and acidic residues" evidence="1">
    <location>
        <begin position="297"/>
        <end position="323"/>
    </location>
</feature>
<dbReference type="Pfam" id="PF13391">
    <property type="entry name" value="HNH_2"/>
    <property type="match status" value="1"/>
</dbReference>
<organism evidence="3 4">
    <name type="scientific">Colletotrichum orchidophilum</name>
    <dbReference type="NCBI Taxonomy" id="1209926"/>
    <lineage>
        <taxon>Eukaryota</taxon>
        <taxon>Fungi</taxon>
        <taxon>Dikarya</taxon>
        <taxon>Ascomycota</taxon>
        <taxon>Pezizomycotina</taxon>
        <taxon>Sordariomycetes</taxon>
        <taxon>Hypocreomycetidae</taxon>
        <taxon>Glomerellales</taxon>
        <taxon>Glomerellaceae</taxon>
        <taxon>Colletotrichum</taxon>
    </lineage>
</organism>